<dbReference type="CDD" id="cd05254">
    <property type="entry name" value="dTDP_HR_like_SDR_e"/>
    <property type="match status" value="1"/>
</dbReference>
<dbReference type="InterPro" id="IPR005913">
    <property type="entry name" value="dTDP_dehydrorham_reduct"/>
</dbReference>
<keyword evidence="2" id="KW-0521">NADP</keyword>
<dbReference type="PANTHER" id="PTHR10491">
    <property type="entry name" value="DTDP-4-DEHYDRORHAMNOSE REDUCTASE"/>
    <property type="match status" value="1"/>
</dbReference>
<dbReference type="GO" id="GO:0005829">
    <property type="term" value="C:cytosol"/>
    <property type="evidence" value="ECO:0007669"/>
    <property type="project" value="TreeGrafter"/>
</dbReference>
<comment type="function">
    <text evidence="2">Catalyzes the reduction of dTDP-6-deoxy-L-lyxo-4-hexulose to yield dTDP-L-rhamnose.</text>
</comment>
<dbReference type="EC" id="1.1.1.133" evidence="2"/>
<dbReference type="PANTHER" id="PTHR10491:SF4">
    <property type="entry name" value="METHIONINE ADENOSYLTRANSFERASE 2 SUBUNIT BETA"/>
    <property type="match status" value="1"/>
</dbReference>
<dbReference type="UniPathway" id="UPA00124"/>
<evidence type="ECO:0000256" key="1">
    <source>
        <dbReference type="ARBA" id="ARBA00010944"/>
    </source>
</evidence>
<dbReference type="Gene3D" id="3.90.25.10">
    <property type="entry name" value="UDP-galactose 4-epimerase, domain 1"/>
    <property type="match status" value="1"/>
</dbReference>
<organism evidence="4 5">
    <name type="scientific">Desulfofundulus thermosubterraneus DSM 16057</name>
    <dbReference type="NCBI Taxonomy" id="1121432"/>
    <lineage>
        <taxon>Bacteria</taxon>
        <taxon>Bacillati</taxon>
        <taxon>Bacillota</taxon>
        <taxon>Clostridia</taxon>
        <taxon>Eubacteriales</taxon>
        <taxon>Peptococcaceae</taxon>
        <taxon>Desulfofundulus</taxon>
    </lineage>
</organism>
<evidence type="ECO:0000313" key="5">
    <source>
        <dbReference type="Proteomes" id="UP000184529"/>
    </source>
</evidence>
<name>A0A1M6EVD6_9FIRM</name>
<dbReference type="InterPro" id="IPR029903">
    <property type="entry name" value="RmlD-like-bd"/>
</dbReference>
<dbReference type="NCBIfam" id="TIGR01214">
    <property type="entry name" value="rmlD"/>
    <property type="match status" value="1"/>
</dbReference>
<proteinExistence type="inferred from homology"/>
<sequence>MVRRVLVTGAAGMLGRAVTAEFGQRGEEVLSLSRRELDITDPAAVRSALWRLRPRVVVNCAAYTDVDGAEVNCERAFLVNGLGPKNLALACREMSIVLVHVGTDYIFDGQKGKPYSVYDPPNPLNVYGKSKLWGERAVAEVGGRCFVVRTSWLFGPGGRNFVETMLQIGRERGAARVVSDQRGCPTYTVDLARAIADLVESGRYGTYHVTNSGNTTWYEFATAIFKLAGLEVELAPCSTAEFPRPARRPLYSVLDPFPLKETIGYLLPPWVDALERYLSERQKIT</sequence>
<dbReference type="OrthoDB" id="9803892at2"/>
<keyword evidence="2" id="KW-0560">Oxidoreductase</keyword>
<gene>
    <name evidence="4" type="ORF">SAMN02745219_01295</name>
</gene>
<comment type="similarity">
    <text evidence="1 2">Belongs to the dTDP-4-dehydrorhamnose reductase family.</text>
</comment>
<reference evidence="5" key="1">
    <citation type="submission" date="2016-11" db="EMBL/GenBank/DDBJ databases">
        <authorList>
            <person name="Varghese N."/>
            <person name="Submissions S."/>
        </authorList>
    </citation>
    <scope>NUCLEOTIDE SEQUENCE [LARGE SCALE GENOMIC DNA]</scope>
    <source>
        <strain evidence="5">DSM 16057</strain>
    </source>
</reference>
<comment type="pathway">
    <text evidence="2">Carbohydrate biosynthesis; dTDP-L-rhamnose biosynthesis.</text>
</comment>
<evidence type="ECO:0000256" key="2">
    <source>
        <dbReference type="RuleBase" id="RU364082"/>
    </source>
</evidence>
<evidence type="ECO:0000259" key="3">
    <source>
        <dbReference type="Pfam" id="PF04321"/>
    </source>
</evidence>
<dbReference type="Gene3D" id="3.40.50.720">
    <property type="entry name" value="NAD(P)-binding Rossmann-like Domain"/>
    <property type="match status" value="1"/>
</dbReference>
<dbReference type="RefSeq" id="WP_072868182.1">
    <property type="nucleotide sequence ID" value="NZ_FQZM01000014.1"/>
</dbReference>
<feature type="domain" description="RmlD-like substrate binding" evidence="3">
    <location>
        <begin position="4"/>
        <end position="280"/>
    </location>
</feature>
<dbReference type="GO" id="GO:0019305">
    <property type="term" value="P:dTDP-rhamnose biosynthetic process"/>
    <property type="evidence" value="ECO:0007669"/>
    <property type="project" value="UniProtKB-UniPathway"/>
</dbReference>
<dbReference type="AlphaFoldDB" id="A0A1M6EVD6"/>
<keyword evidence="5" id="KW-1185">Reference proteome</keyword>
<accession>A0A1M6EVD6</accession>
<dbReference type="EMBL" id="FQZM01000014">
    <property type="protein sequence ID" value="SHI89418.1"/>
    <property type="molecule type" value="Genomic_DNA"/>
</dbReference>
<dbReference type="STRING" id="1121432.SAMN02745219_01295"/>
<protein>
    <recommendedName>
        <fullName evidence="2">dTDP-4-dehydrorhamnose reductase</fullName>
        <ecNumber evidence="2">1.1.1.133</ecNumber>
    </recommendedName>
</protein>
<dbReference type="GO" id="GO:0008831">
    <property type="term" value="F:dTDP-4-dehydrorhamnose reductase activity"/>
    <property type="evidence" value="ECO:0007669"/>
    <property type="project" value="UniProtKB-EC"/>
</dbReference>
<dbReference type="Proteomes" id="UP000184529">
    <property type="component" value="Unassembled WGS sequence"/>
</dbReference>
<dbReference type="Pfam" id="PF04321">
    <property type="entry name" value="RmlD_sub_bind"/>
    <property type="match status" value="1"/>
</dbReference>
<dbReference type="SUPFAM" id="SSF51735">
    <property type="entry name" value="NAD(P)-binding Rossmann-fold domains"/>
    <property type="match status" value="1"/>
</dbReference>
<dbReference type="InterPro" id="IPR036291">
    <property type="entry name" value="NAD(P)-bd_dom_sf"/>
</dbReference>
<evidence type="ECO:0000313" key="4">
    <source>
        <dbReference type="EMBL" id="SHI89418.1"/>
    </source>
</evidence>